<dbReference type="Gene3D" id="3.40.50.2000">
    <property type="entry name" value="Glycogen Phosphorylase B"/>
    <property type="match status" value="2"/>
</dbReference>
<proteinExistence type="predicted"/>
<dbReference type="Proteomes" id="UP000027931">
    <property type="component" value="Unassembled WGS sequence"/>
</dbReference>
<accession>A0A074LVK4</accession>
<dbReference type="InterPro" id="IPR011990">
    <property type="entry name" value="TPR-like_helical_dom_sf"/>
</dbReference>
<dbReference type="EMBL" id="JMIR01000006">
    <property type="protein sequence ID" value="KEO84063.1"/>
    <property type="molecule type" value="Genomic_DNA"/>
</dbReference>
<comment type="caution">
    <text evidence="3">The sequence shown here is derived from an EMBL/GenBank/DDBJ whole genome shotgun (WGS) entry which is preliminary data.</text>
</comment>
<keyword evidence="4" id="KW-1185">Reference proteome</keyword>
<evidence type="ECO:0000259" key="2">
    <source>
        <dbReference type="Pfam" id="PF00534"/>
    </source>
</evidence>
<gene>
    <name evidence="3" type="ORF">EL26_06260</name>
</gene>
<dbReference type="STRING" id="1157490.EL26_06260"/>
<evidence type="ECO:0000256" key="1">
    <source>
        <dbReference type="ARBA" id="ARBA00022679"/>
    </source>
</evidence>
<reference evidence="3 4" key="1">
    <citation type="journal article" date="2013" name="Int. J. Syst. Evol. Microbiol.">
        <title>Tumebacillus flagellatus sp. nov., an alpha-amylase/pullulanase-producing bacterium isolated from cassava wastewater.</title>
        <authorList>
            <person name="Wang Q."/>
            <person name="Xie N."/>
            <person name="Qin Y."/>
            <person name="Shen N."/>
            <person name="Zhu J."/>
            <person name="Mi H."/>
            <person name="Huang R."/>
        </authorList>
    </citation>
    <scope>NUCLEOTIDE SEQUENCE [LARGE SCALE GENOMIC DNA]</scope>
    <source>
        <strain evidence="3 4">GST4</strain>
    </source>
</reference>
<dbReference type="AlphaFoldDB" id="A0A074LVK4"/>
<keyword evidence="1" id="KW-0808">Transferase</keyword>
<sequence length="530" mass="60178">MEVPRAASFGQVLPKVDVIVCTVVEQVPECFLQQQAPVVLFEQGDSYLFEFDKLDAQEQDYFKQLWSFPVPNVVVSSVLVSALQRNFGRGANVLPNALNNRVFYPRTEQPESPSSPKPRILFLGQENHDFKGIPLIREALRQVRQTGREFGEVWVSPTAPASDFDGELIVNPSQETLGNVYRSCDIFVSGSYYESFSLPPLEAMACGCAVVSTHNQGVQEYAVNGHNCLLGQIGDPTSLAERIIDLLDHPEKRNRLVLNGYQTASSYKWEAVMQEWETYLSGVIHLWNTQNAQTVPLTLRIEQLPKGLLPEQVRARIHEIQNSMQEDWCLWLVAGESIEEESVASVKRALQIGLPARLTLQVHYESDVPEHPIVRREDRLFRRGEQQSPPASERFTLPVSIVGGSESYFLPPWLSELRDAYVTKQYQEMITLAQKRFPELSAREQLVAIKWLVLALLELNQFQQALSLIQEGLQMDGSYSDLLYLYSRIAMILNRPDLSKPILESASLIGTAWHYDDSFLEMKKLCELYL</sequence>
<evidence type="ECO:0000313" key="4">
    <source>
        <dbReference type="Proteomes" id="UP000027931"/>
    </source>
</evidence>
<dbReference type="GO" id="GO:0009103">
    <property type="term" value="P:lipopolysaccharide biosynthetic process"/>
    <property type="evidence" value="ECO:0007669"/>
    <property type="project" value="TreeGrafter"/>
</dbReference>
<dbReference type="SUPFAM" id="SSF53756">
    <property type="entry name" value="UDP-Glycosyltransferase/glycogen phosphorylase"/>
    <property type="match status" value="1"/>
</dbReference>
<dbReference type="CDD" id="cd03801">
    <property type="entry name" value="GT4_PimA-like"/>
    <property type="match status" value="1"/>
</dbReference>
<dbReference type="PANTHER" id="PTHR46401:SF2">
    <property type="entry name" value="GLYCOSYLTRANSFERASE WBBK-RELATED"/>
    <property type="match status" value="1"/>
</dbReference>
<name>A0A074LVK4_9BACL</name>
<organism evidence="3 4">
    <name type="scientific">Tumebacillus flagellatus</name>
    <dbReference type="NCBI Taxonomy" id="1157490"/>
    <lineage>
        <taxon>Bacteria</taxon>
        <taxon>Bacillati</taxon>
        <taxon>Bacillota</taxon>
        <taxon>Bacilli</taxon>
        <taxon>Bacillales</taxon>
        <taxon>Alicyclobacillaceae</taxon>
        <taxon>Tumebacillus</taxon>
    </lineage>
</organism>
<dbReference type="Pfam" id="PF00534">
    <property type="entry name" value="Glycos_transf_1"/>
    <property type="match status" value="1"/>
</dbReference>
<dbReference type="PANTHER" id="PTHR46401">
    <property type="entry name" value="GLYCOSYLTRANSFERASE WBBK-RELATED"/>
    <property type="match status" value="1"/>
</dbReference>
<dbReference type="SUPFAM" id="SSF48452">
    <property type="entry name" value="TPR-like"/>
    <property type="match status" value="1"/>
</dbReference>
<protein>
    <recommendedName>
        <fullName evidence="2">Glycosyl transferase family 1 domain-containing protein</fullName>
    </recommendedName>
</protein>
<dbReference type="InterPro" id="IPR001296">
    <property type="entry name" value="Glyco_trans_1"/>
</dbReference>
<feature type="domain" description="Glycosyl transferase family 1" evidence="2">
    <location>
        <begin position="173"/>
        <end position="262"/>
    </location>
</feature>
<evidence type="ECO:0000313" key="3">
    <source>
        <dbReference type="EMBL" id="KEO84063.1"/>
    </source>
</evidence>
<dbReference type="GO" id="GO:0016757">
    <property type="term" value="F:glycosyltransferase activity"/>
    <property type="evidence" value="ECO:0007669"/>
    <property type="project" value="InterPro"/>
</dbReference>
<dbReference type="eggNOG" id="COG0438">
    <property type="taxonomic scope" value="Bacteria"/>
</dbReference>
<dbReference type="Gene3D" id="1.25.40.10">
    <property type="entry name" value="Tetratricopeptide repeat domain"/>
    <property type="match status" value="1"/>
</dbReference>